<evidence type="ECO:0000313" key="3">
    <source>
        <dbReference type="Proteomes" id="UP000223749"/>
    </source>
</evidence>
<reference evidence="2 3" key="1">
    <citation type="submission" date="2017-10" db="EMBL/GenBank/DDBJ databases">
        <title>Whole genome of Pedobacter ginsengisoli T01R-27 isolated from tomato rhizosphere.</title>
        <authorList>
            <person name="Weon H.-Y."/>
            <person name="Lee S.A."/>
            <person name="Sang M.K."/>
            <person name="Song J."/>
        </authorList>
    </citation>
    <scope>NUCLEOTIDE SEQUENCE [LARGE SCALE GENOMIC DNA]</scope>
    <source>
        <strain evidence="2 3">T01R-27</strain>
    </source>
</reference>
<keyword evidence="3" id="KW-1185">Reference proteome</keyword>
<protein>
    <submittedName>
        <fullName evidence="2">Epimerase</fullName>
    </submittedName>
</protein>
<dbReference type="Gene3D" id="3.40.50.720">
    <property type="entry name" value="NAD(P)-binding Rossmann-like Domain"/>
    <property type="match status" value="1"/>
</dbReference>
<accession>A0A2D1U8N0</accession>
<evidence type="ECO:0000313" key="2">
    <source>
        <dbReference type="EMBL" id="ATP57973.1"/>
    </source>
</evidence>
<dbReference type="Proteomes" id="UP000223749">
    <property type="component" value="Chromosome"/>
</dbReference>
<dbReference type="Pfam" id="PF01370">
    <property type="entry name" value="Epimerase"/>
    <property type="match status" value="1"/>
</dbReference>
<feature type="domain" description="NAD-dependent epimerase/dehydratase" evidence="1">
    <location>
        <begin position="3"/>
        <end position="230"/>
    </location>
</feature>
<sequence length="311" mass="35060">MKILLTGASSFTGYWFATKLISEGHDVTAIFTRENAGAYPPERLKRIGLLGKDVHAVYGCKFGDNTFIKLLKEEKFDVLCHHAAEVTNYKQADFDIVKAVAANTLNIHTVFVALKDTGCKLVITGSVFEDINKVDDSNQSQKHFSGYGLSKSISSDLFHYYARQFDVNIGKFIISNPFGAFEEKRFLNYLITGWLNNESRSVNTPDYVRDNIHVELLASYYAYFIEQVAVSKDPVMSLAPSGYIETQGDFAARVAYEMSTRLNKDCIVLNNEQKDFSEPLTLFNSDKIVEIESRFDAQKAWDELAAFYMAG</sequence>
<dbReference type="EMBL" id="CP024091">
    <property type="protein sequence ID" value="ATP57973.1"/>
    <property type="molecule type" value="Genomic_DNA"/>
</dbReference>
<organism evidence="2 3">
    <name type="scientific">Pedobacter ginsengisoli</name>
    <dbReference type="NCBI Taxonomy" id="363852"/>
    <lineage>
        <taxon>Bacteria</taxon>
        <taxon>Pseudomonadati</taxon>
        <taxon>Bacteroidota</taxon>
        <taxon>Sphingobacteriia</taxon>
        <taxon>Sphingobacteriales</taxon>
        <taxon>Sphingobacteriaceae</taxon>
        <taxon>Pedobacter</taxon>
    </lineage>
</organism>
<dbReference type="InterPro" id="IPR001509">
    <property type="entry name" value="Epimerase_deHydtase"/>
</dbReference>
<dbReference type="SUPFAM" id="SSF51735">
    <property type="entry name" value="NAD(P)-binding Rossmann-fold domains"/>
    <property type="match status" value="1"/>
</dbReference>
<dbReference type="KEGG" id="pgs:CPT03_16635"/>
<dbReference type="InterPro" id="IPR036291">
    <property type="entry name" value="NAD(P)-bd_dom_sf"/>
</dbReference>
<dbReference type="AlphaFoldDB" id="A0A2D1U8N0"/>
<name>A0A2D1U8N0_9SPHI</name>
<proteinExistence type="predicted"/>
<dbReference type="OrthoDB" id="9801056at2"/>
<gene>
    <name evidence="2" type="ORF">CPT03_16635</name>
</gene>
<evidence type="ECO:0000259" key="1">
    <source>
        <dbReference type="Pfam" id="PF01370"/>
    </source>
</evidence>
<dbReference type="RefSeq" id="WP_099439881.1">
    <property type="nucleotide sequence ID" value="NZ_CP024091.1"/>
</dbReference>